<dbReference type="EMBL" id="JBANAX010000686">
    <property type="protein sequence ID" value="KAL1197722.1"/>
    <property type="molecule type" value="Genomic_DNA"/>
</dbReference>
<comment type="caution">
    <text evidence="1">The sequence shown here is derived from an EMBL/GenBank/DDBJ whole genome shotgun (WGS) entry which is preliminary data.</text>
</comment>
<dbReference type="Gene3D" id="3.30.70.100">
    <property type="match status" value="1"/>
</dbReference>
<evidence type="ECO:0000313" key="2">
    <source>
        <dbReference type="Proteomes" id="UP001558713"/>
    </source>
</evidence>
<dbReference type="InterPro" id="IPR042885">
    <property type="entry name" value="HIPP47/16"/>
</dbReference>
<protein>
    <submittedName>
        <fullName evidence="1">Heavy metal-associated isoprenylated plant protein 47</fullName>
    </submittedName>
</protein>
<dbReference type="AlphaFoldDB" id="A0ABD0ZSX7"/>
<proteinExistence type="predicted"/>
<keyword evidence="2" id="KW-1185">Reference proteome</keyword>
<name>A0ABD0ZSX7_CARAN</name>
<accession>A0ABD0ZSX7</accession>
<gene>
    <name evidence="1" type="ORF">V5N11_012377</name>
</gene>
<dbReference type="PANTHER" id="PTHR46932:SF12">
    <property type="entry name" value="HEAVY METAL-ASSOCIATED ISOPRENYLATED PLANT PROTEIN 47"/>
    <property type="match status" value="1"/>
</dbReference>
<reference evidence="1 2" key="1">
    <citation type="submission" date="2024-04" db="EMBL/GenBank/DDBJ databases">
        <title>Genome assembly C_amara_ONT_v2.</title>
        <authorList>
            <person name="Yant L."/>
            <person name="Moore C."/>
            <person name="Slenker M."/>
        </authorList>
    </citation>
    <scope>NUCLEOTIDE SEQUENCE [LARGE SCALE GENOMIC DNA]</scope>
    <source>
        <tissue evidence="1">Leaf</tissue>
    </source>
</reference>
<evidence type="ECO:0000313" key="1">
    <source>
        <dbReference type="EMBL" id="KAL1197722.1"/>
    </source>
</evidence>
<dbReference type="Proteomes" id="UP001558713">
    <property type="component" value="Unassembled WGS sequence"/>
</dbReference>
<sequence length="113" mass="12335">MQEESNANSSCCKWCNLSAIEGEFKDELVVVGDGVDAACLVIALRKKACHVTLETLEEVKPSSLNQKKPQVDEKSVTPHCCIAQCPNVRYVQPLPDNYVVVCDSYGPTGCTIM</sequence>
<dbReference type="PANTHER" id="PTHR46932">
    <property type="entry name" value="HEAVY METAL-ASSOCIATED ISOPRENYLATED PLANT PROTEIN 47"/>
    <property type="match status" value="1"/>
</dbReference>
<organism evidence="1 2">
    <name type="scientific">Cardamine amara subsp. amara</name>
    <dbReference type="NCBI Taxonomy" id="228776"/>
    <lineage>
        <taxon>Eukaryota</taxon>
        <taxon>Viridiplantae</taxon>
        <taxon>Streptophyta</taxon>
        <taxon>Embryophyta</taxon>
        <taxon>Tracheophyta</taxon>
        <taxon>Spermatophyta</taxon>
        <taxon>Magnoliopsida</taxon>
        <taxon>eudicotyledons</taxon>
        <taxon>Gunneridae</taxon>
        <taxon>Pentapetalae</taxon>
        <taxon>rosids</taxon>
        <taxon>malvids</taxon>
        <taxon>Brassicales</taxon>
        <taxon>Brassicaceae</taxon>
        <taxon>Cardamineae</taxon>
        <taxon>Cardamine</taxon>
    </lineage>
</organism>